<feature type="signal peptide" evidence="2">
    <location>
        <begin position="1"/>
        <end position="22"/>
    </location>
</feature>
<evidence type="ECO:0000313" key="4">
    <source>
        <dbReference type="EMBL" id="RLQ92317.1"/>
    </source>
</evidence>
<dbReference type="InterPro" id="IPR050789">
    <property type="entry name" value="Diverse_Enzym_Activities"/>
</dbReference>
<dbReference type="PANTHER" id="PTHR43283">
    <property type="entry name" value="BETA-LACTAMASE-RELATED"/>
    <property type="match status" value="1"/>
</dbReference>
<dbReference type="Pfam" id="PF00144">
    <property type="entry name" value="Beta-lactamase"/>
    <property type="match status" value="1"/>
</dbReference>
<proteinExistence type="predicted"/>
<dbReference type="Proteomes" id="UP000276770">
    <property type="component" value="Unassembled WGS sequence"/>
</dbReference>
<sequence length="388" mass="43628">MKKNKIPLLLLVVFFIFSAVSACSNETSKDQETRAEKSQKGNGDETDESALGIPEKANKIESYWPTNGWQKTKPESVGMDSAQLKEMFKHIETKNIPMEGFLVIKDGYIVAEKYGGIYSENTPHPIYSVTKSLTSAMVGVAMKQGAIKSVDDPVLSYLDKGRIANLTDWKKQLTIKSFLTMKSGLDFPEQTERGFYDSETWKQFMDGDDPAYFILNRPVRNEPDGWNYSTGDARVVSKIIQTAVNEKLSDYAKQQLFDPMGISNVEWPSDQSGTSFGGTGVKMTPRDLAKIGYLYLNNGKWEDQQLLPQGWVAESTMPYGDTNGNFDGSKYGYFFWLKKVNGYDTYRAMGLYGQYMVVVPKLNLIVVQTSNGMDVDPLLEKYIIPSIK</sequence>
<dbReference type="OrthoDB" id="9773047at2"/>
<dbReference type="GO" id="GO:0016787">
    <property type="term" value="F:hydrolase activity"/>
    <property type="evidence" value="ECO:0007669"/>
    <property type="project" value="UniProtKB-KW"/>
</dbReference>
<feature type="compositionally biased region" description="Basic and acidic residues" evidence="1">
    <location>
        <begin position="27"/>
        <end position="43"/>
    </location>
</feature>
<dbReference type="InterPro" id="IPR012338">
    <property type="entry name" value="Beta-lactam/transpept-like"/>
</dbReference>
<evidence type="ECO:0000256" key="1">
    <source>
        <dbReference type="SAM" id="MobiDB-lite"/>
    </source>
</evidence>
<reference evidence="4 5" key="1">
    <citation type="submission" date="2018-10" db="EMBL/GenBank/DDBJ databases">
        <title>Falsibacillus sp. genome draft.</title>
        <authorList>
            <person name="Shi S."/>
        </authorList>
    </citation>
    <scope>NUCLEOTIDE SEQUENCE [LARGE SCALE GENOMIC DNA]</scope>
    <source>
        <strain evidence="4 5">GY 10110</strain>
    </source>
</reference>
<name>A0A3L7JNB7_9BACI</name>
<dbReference type="RefSeq" id="WP_121682382.1">
    <property type="nucleotide sequence ID" value="NZ_RCVZ01000019.1"/>
</dbReference>
<organism evidence="4 5">
    <name type="scientific">Falsibacillus albus</name>
    <dbReference type="NCBI Taxonomy" id="2478915"/>
    <lineage>
        <taxon>Bacteria</taxon>
        <taxon>Bacillati</taxon>
        <taxon>Bacillota</taxon>
        <taxon>Bacilli</taxon>
        <taxon>Bacillales</taxon>
        <taxon>Bacillaceae</taxon>
        <taxon>Falsibacillus</taxon>
    </lineage>
</organism>
<comment type="caution">
    <text evidence="4">The sequence shown here is derived from an EMBL/GenBank/DDBJ whole genome shotgun (WGS) entry which is preliminary data.</text>
</comment>
<evidence type="ECO:0000313" key="5">
    <source>
        <dbReference type="Proteomes" id="UP000276770"/>
    </source>
</evidence>
<protein>
    <submittedName>
        <fullName evidence="4">Class C beta-lactamase-related serine hydrolase</fullName>
    </submittedName>
</protein>
<gene>
    <name evidence="4" type="ORF">D9X91_19785</name>
</gene>
<keyword evidence="4" id="KW-0378">Hydrolase</keyword>
<dbReference type="EMBL" id="RCVZ01000019">
    <property type="protein sequence ID" value="RLQ92317.1"/>
    <property type="molecule type" value="Genomic_DNA"/>
</dbReference>
<feature type="region of interest" description="Disordered" evidence="1">
    <location>
        <begin position="27"/>
        <end position="52"/>
    </location>
</feature>
<dbReference type="InterPro" id="IPR001466">
    <property type="entry name" value="Beta-lactam-related"/>
</dbReference>
<accession>A0A3L7JNB7</accession>
<evidence type="ECO:0000256" key="2">
    <source>
        <dbReference type="SAM" id="SignalP"/>
    </source>
</evidence>
<dbReference type="SUPFAM" id="SSF56601">
    <property type="entry name" value="beta-lactamase/transpeptidase-like"/>
    <property type="match status" value="1"/>
</dbReference>
<evidence type="ECO:0000259" key="3">
    <source>
        <dbReference type="Pfam" id="PF00144"/>
    </source>
</evidence>
<dbReference type="Gene3D" id="3.40.710.10">
    <property type="entry name" value="DD-peptidase/beta-lactamase superfamily"/>
    <property type="match status" value="1"/>
</dbReference>
<dbReference type="PANTHER" id="PTHR43283:SF7">
    <property type="entry name" value="BETA-LACTAMASE-RELATED DOMAIN-CONTAINING PROTEIN"/>
    <property type="match status" value="1"/>
</dbReference>
<keyword evidence="5" id="KW-1185">Reference proteome</keyword>
<feature type="domain" description="Beta-lactamase-related" evidence="3">
    <location>
        <begin position="100"/>
        <end position="374"/>
    </location>
</feature>
<dbReference type="AlphaFoldDB" id="A0A3L7JNB7"/>
<keyword evidence="2" id="KW-0732">Signal</keyword>
<feature type="chain" id="PRO_5018025983" evidence="2">
    <location>
        <begin position="23"/>
        <end position="388"/>
    </location>
</feature>
<dbReference type="PROSITE" id="PS51257">
    <property type="entry name" value="PROKAR_LIPOPROTEIN"/>
    <property type="match status" value="1"/>
</dbReference>